<accession>A0A8H7GKZ3</accession>
<protein>
    <submittedName>
        <fullName evidence="1">Uncharacterized protein</fullName>
    </submittedName>
</protein>
<organism evidence="1 2">
    <name type="scientific">Metschnikowia pulcherrima</name>
    <dbReference type="NCBI Taxonomy" id="27326"/>
    <lineage>
        <taxon>Eukaryota</taxon>
        <taxon>Fungi</taxon>
        <taxon>Dikarya</taxon>
        <taxon>Ascomycota</taxon>
        <taxon>Saccharomycotina</taxon>
        <taxon>Pichiomycetes</taxon>
        <taxon>Metschnikowiaceae</taxon>
        <taxon>Metschnikowia</taxon>
    </lineage>
</organism>
<dbReference type="Proteomes" id="UP000649328">
    <property type="component" value="Unassembled WGS sequence"/>
</dbReference>
<evidence type="ECO:0000313" key="2">
    <source>
        <dbReference type="Proteomes" id="UP000649328"/>
    </source>
</evidence>
<proteinExistence type="predicted"/>
<dbReference type="OrthoDB" id="10625674at2759"/>
<keyword evidence="2" id="KW-1185">Reference proteome</keyword>
<gene>
    <name evidence="1" type="ORF">HF325_006010</name>
</gene>
<sequence length="226" mass="26089">MSLFVLMVTQSMALFSLREYVSESNTSETFSSDGTRSKPHRLTRSVYIPEEEELTPQAAGVGENLELFIEGLKYFVRDVSFDYENFEAISKDLRLRLSNVEAEVASLTFTYSITNQLVYAKQVYDVMSRSATVASFYSHATHEQILLRKLIQLNVGLIYLQDSHGDPDIYMEGYAETVQRLKWVVDHFDRLYEEVTNVSFGVREILQTQLEAARNNLFVLSYPIWF</sequence>
<reference evidence="1" key="1">
    <citation type="submission" date="2020-10" db="EMBL/GenBank/DDBJ databases">
        <title>The Whole-Genome Sequence of Metschnikowia persimmonesis, a Novel Endophytic Yeast Species Isolated from Medicinal Plant Diospyros kaki Thumb.</title>
        <authorList>
            <person name="Rahmat E."/>
            <person name="Kang Y."/>
        </authorList>
    </citation>
    <scope>NUCLEOTIDE SEQUENCE</scope>
    <source>
        <strain evidence="1">KIOM G15050</strain>
    </source>
</reference>
<comment type="caution">
    <text evidence="1">The sequence shown here is derived from an EMBL/GenBank/DDBJ whole genome shotgun (WGS) entry which is preliminary data.</text>
</comment>
<name>A0A8H7GKZ3_9ASCO</name>
<dbReference type="EMBL" id="JACBPP010000009">
    <property type="protein sequence ID" value="KAF7999334.1"/>
    <property type="molecule type" value="Genomic_DNA"/>
</dbReference>
<dbReference type="AlphaFoldDB" id="A0A8H7GKZ3"/>
<evidence type="ECO:0000313" key="1">
    <source>
        <dbReference type="EMBL" id="KAF7999334.1"/>
    </source>
</evidence>